<reference evidence="5" key="1">
    <citation type="submission" date="2016-09" db="EMBL/GenBank/DDBJ databases">
        <authorList>
            <person name="Hebert L."/>
            <person name="Moumen B."/>
        </authorList>
    </citation>
    <scope>NUCLEOTIDE SEQUENCE [LARGE SCALE GENOMIC DNA]</scope>
    <source>
        <strain evidence="5">OVI</strain>
    </source>
</reference>
<dbReference type="VEuPathDB" id="TriTrypDB:TEOVI_000045600"/>
<feature type="compositionally biased region" description="Basic and acidic residues" evidence="3">
    <location>
        <begin position="1"/>
        <end position="14"/>
    </location>
</feature>
<protein>
    <submittedName>
        <fullName evidence="5">Primase zinc finger/Mcm10 replication factor, putative</fullName>
    </submittedName>
</protein>
<evidence type="ECO:0000256" key="1">
    <source>
        <dbReference type="ARBA" id="ARBA00009679"/>
    </source>
</evidence>
<accession>A0A1G4I6C9</accession>
<dbReference type="FunFam" id="2.40.50.140:FF:000368">
    <property type="entry name" value="Mcm10p"/>
    <property type="match status" value="1"/>
</dbReference>
<dbReference type="GO" id="GO:0043596">
    <property type="term" value="C:nuclear replication fork"/>
    <property type="evidence" value="ECO:0007669"/>
    <property type="project" value="TreeGrafter"/>
</dbReference>
<dbReference type="Gene3D" id="2.40.50.140">
    <property type="entry name" value="Nucleic acid-binding proteins"/>
    <property type="match status" value="1"/>
</dbReference>
<gene>
    <name evidence="5" type="ORF">TEOVI_000045600</name>
</gene>
<sequence>MARSEGKRSPSDSDDRSDEDLFAVFHDPSGNVSGSVDSTIGVAPNSQASRLSQVTAAMEDPVVSRLALHDLGTSVFPANKTFSGAEGSTNPSASFMSVVTATPTAKGGVDDAPIRKPQLGIVREPNSNIKVSRPTRSCEQLAVILAQHPFTTFEGLRRSVKSAGGNSLPPSTVVGVVVHKTEPKRASTGRGYGVVYLWDMKGPFVSPAGEVAILLGGSAFDTHYTRILSGLVLAVSGMQRMENQSVGKTTFNATTSGGSTASGDCGILKVTTCDQVRVLGFASDLATCQGTQQRSGELCKNIVNKSLSNYCAHHMANLQREARGAAPGVSGKFRSQPLGTARLSAPALTCINLATLQSAQITASKTSSQALRRQKLGFLTVRGSTGLPASTPASADVMAAGNAYAGVVAGDVLPVNDVAQNAKRLLSNGDGKGMTSSYIPTQIGVGTQGRAVLGAAAAAEEAKNFDRLLRLALHPSQRGTKRPREGCEQPPWVEVREKFAPLSVPHDRSAFAPLRGGRRGDAILTGRNSYNSGVTTQGGKGTRSAIVNVVERQLRAEGSLAKFAGRSSVGQEEVRLRETTANKTGGSAPPPASLLGKVAESLHSVNDELRALDERQRLERQAERLLQQDKALEALADVTEQKLKAHYCRQCDRWYLRRNERCKSLGHIVETRETVRRFIQCEHCRYKTSVIGDVRPSKLIPRCPRCSADVQWRASNAAPENALVISLREDA</sequence>
<dbReference type="AlphaFoldDB" id="A0A1G4I6C9"/>
<dbReference type="Pfam" id="PF09329">
    <property type="entry name" value="zf-primase"/>
    <property type="match status" value="1"/>
</dbReference>
<dbReference type="GO" id="GO:0003697">
    <property type="term" value="F:single-stranded DNA binding"/>
    <property type="evidence" value="ECO:0007669"/>
    <property type="project" value="InterPro"/>
</dbReference>
<dbReference type="GO" id="GO:0006270">
    <property type="term" value="P:DNA replication initiation"/>
    <property type="evidence" value="ECO:0007669"/>
    <property type="project" value="InterPro"/>
</dbReference>
<dbReference type="Proteomes" id="UP000195570">
    <property type="component" value="Unassembled WGS sequence"/>
</dbReference>
<feature type="coiled-coil region" evidence="2">
    <location>
        <begin position="608"/>
        <end position="635"/>
    </location>
</feature>
<organism evidence="5 6">
    <name type="scientific">Trypanosoma equiperdum</name>
    <dbReference type="NCBI Taxonomy" id="5694"/>
    <lineage>
        <taxon>Eukaryota</taxon>
        <taxon>Discoba</taxon>
        <taxon>Euglenozoa</taxon>
        <taxon>Kinetoplastea</taxon>
        <taxon>Metakinetoplastina</taxon>
        <taxon>Trypanosomatida</taxon>
        <taxon>Trypanosomatidae</taxon>
        <taxon>Trypanosoma</taxon>
    </lineage>
</organism>
<dbReference type="EMBL" id="CZPT02000754">
    <property type="protein sequence ID" value="SCU67496.1"/>
    <property type="molecule type" value="Genomic_DNA"/>
</dbReference>
<evidence type="ECO:0000313" key="6">
    <source>
        <dbReference type="Proteomes" id="UP000195570"/>
    </source>
</evidence>
<dbReference type="GeneID" id="92374396"/>
<keyword evidence="6" id="KW-1185">Reference proteome</keyword>
<dbReference type="GO" id="GO:0003688">
    <property type="term" value="F:DNA replication origin binding"/>
    <property type="evidence" value="ECO:0007669"/>
    <property type="project" value="TreeGrafter"/>
</dbReference>
<evidence type="ECO:0000256" key="2">
    <source>
        <dbReference type="SAM" id="Coils"/>
    </source>
</evidence>
<name>A0A1G4I6C9_TRYEQ</name>
<dbReference type="InterPro" id="IPR015408">
    <property type="entry name" value="Znf_Mcm10/DnaG"/>
</dbReference>
<evidence type="ECO:0000259" key="4">
    <source>
        <dbReference type="Pfam" id="PF09329"/>
    </source>
</evidence>
<dbReference type="InterPro" id="IPR012340">
    <property type="entry name" value="NA-bd_OB-fold"/>
</dbReference>
<feature type="region of interest" description="Disordered" evidence="3">
    <location>
        <begin position="1"/>
        <end position="22"/>
    </location>
</feature>
<comment type="similarity">
    <text evidence="1">Belongs to the MCM10 family.</text>
</comment>
<keyword evidence="2" id="KW-0175">Coiled coil</keyword>
<dbReference type="RefSeq" id="XP_067078802.1">
    <property type="nucleotide sequence ID" value="XM_067222701.1"/>
</dbReference>
<dbReference type="InterPro" id="IPR040184">
    <property type="entry name" value="Mcm10"/>
</dbReference>
<proteinExistence type="inferred from homology"/>
<feature type="domain" description="Zinc finger Mcm10/DnaG-type" evidence="4">
    <location>
        <begin position="280"/>
        <end position="317"/>
    </location>
</feature>
<evidence type="ECO:0000256" key="3">
    <source>
        <dbReference type="SAM" id="MobiDB-lite"/>
    </source>
</evidence>
<dbReference type="PANTHER" id="PTHR13454:SF11">
    <property type="entry name" value="PROTEIN MCM10 HOMOLOG"/>
    <property type="match status" value="1"/>
</dbReference>
<evidence type="ECO:0000313" key="5">
    <source>
        <dbReference type="EMBL" id="SCU67496.1"/>
    </source>
</evidence>
<dbReference type="PANTHER" id="PTHR13454">
    <property type="entry name" value="PROTEIN MCM10 HOMOLOG"/>
    <property type="match status" value="1"/>
</dbReference>
<comment type="caution">
    <text evidence="5">The sequence shown here is derived from an EMBL/GenBank/DDBJ whole genome shotgun (WGS) entry which is preliminary data.</text>
</comment>